<dbReference type="GO" id="GO:0006654">
    <property type="term" value="P:phosphatidic acid biosynthetic process"/>
    <property type="evidence" value="ECO:0007669"/>
    <property type="project" value="TreeGrafter"/>
</dbReference>
<proteinExistence type="predicted"/>
<evidence type="ECO:0000256" key="2">
    <source>
        <dbReference type="ARBA" id="ARBA00023315"/>
    </source>
</evidence>
<evidence type="ECO:0000313" key="5">
    <source>
        <dbReference type="EMBL" id="EDX75338.1"/>
    </source>
</evidence>
<dbReference type="eggNOG" id="COG0204">
    <property type="taxonomic scope" value="Bacteria"/>
</dbReference>
<keyword evidence="6" id="KW-1185">Reference proteome</keyword>
<dbReference type="Pfam" id="PF01553">
    <property type="entry name" value="Acyltransferase"/>
    <property type="match status" value="1"/>
</dbReference>
<dbReference type="GO" id="GO:0005886">
    <property type="term" value="C:plasma membrane"/>
    <property type="evidence" value="ECO:0007669"/>
    <property type="project" value="TreeGrafter"/>
</dbReference>
<accession>B4VR67</accession>
<dbReference type="SUPFAM" id="SSF69593">
    <property type="entry name" value="Glycerol-3-phosphate (1)-acyltransferase"/>
    <property type="match status" value="1"/>
</dbReference>
<feature type="compositionally biased region" description="Polar residues" evidence="3">
    <location>
        <begin position="1"/>
        <end position="14"/>
    </location>
</feature>
<dbReference type="CDD" id="cd07989">
    <property type="entry name" value="LPLAT_AGPAT-like"/>
    <property type="match status" value="1"/>
</dbReference>
<dbReference type="STRING" id="118168.MC7420_1256"/>
<name>B4VR67_9CYAN</name>
<evidence type="ECO:0000256" key="3">
    <source>
        <dbReference type="SAM" id="MobiDB-lite"/>
    </source>
</evidence>
<dbReference type="PANTHER" id="PTHR10434">
    <property type="entry name" value="1-ACYL-SN-GLYCEROL-3-PHOSPHATE ACYLTRANSFERASE"/>
    <property type="match status" value="1"/>
</dbReference>
<keyword evidence="2 5" id="KW-0012">Acyltransferase</keyword>
<feature type="domain" description="Phospholipid/glycerol acyltransferase" evidence="4">
    <location>
        <begin position="73"/>
        <end position="196"/>
    </location>
</feature>
<evidence type="ECO:0000313" key="6">
    <source>
        <dbReference type="Proteomes" id="UP000003835"/>
    </source>
</evidence>
<dbReference type="SMART" id="SM00563">
    <property type="entry name" value="PlsC"/>
    <property type="match status" value="1"/>
</dbReference>
<dbReference type="GO" id="GO:0003841">
    <property type="term" value="F:1-acylglycerol-3-phosphate O-acyltransferase activity"/>
    <property type="evidence" value="ECO:0007669"/>
    <property type="project" value="TreeGrafter"/>
</dbReference>
<dbReference type="Proteomes" id="UP000003835">
    <property type="component" value="Unassembled WGS sequence"/>
</dbReference>
<sequence>MQLQSREQNQTPSTLDKPDSKTVNSAKIVPVNSNVSPWLTSIFYPLGRRILMPLYFGRLQVTGQDNIPKTGPVILAPTHRSRWDGLTMAYAAGKPVTGRDLRFMVSQDEMKGLQGWFIRRLGGFPVNTKHPGISSIRHSVELLRRGEALVMFPEGNIFRHGDVNPLKPGMARIALQAESNQPGLGLKIVPVSIRYSDPVPQWGSDIDIQIGSALDVAKYCNQSAKKGAQQLTTDLEIALKQVDQKLEVIKEAV</sequence>
<dbReference type="PANTHER" id="PTHR10434:SF11">
    <property type="entry name" value="1-ACYL-SN-GLYCEROL-3-PHOSPHATE ACYLTRANSFERASE"/>
    <property type="match status" value="1"/>
</dbReference>
<reference evidence="5 6" key="1">
    <citation type="submission" date="2008-07" db="EMBL/GenBank/DDBJ databases">
        <authorList>
            <person name="Tandeau de Marsac N."/>
            <person name="Ferriera S."/>
            <person name="Johnson J."/>
            <person name="Kravitz S."/>
            <person name="Beeson K."/>
            <person name="Sutton G."/>
            <person name="Rogers Y.-H."/>
            <person name="Friedman R."/>
            <person name="Frazier M."/>
            <person name="Venter J.C."/>
        </authorList>
    </citation>
    <scope>NUCLEOTIDE SEQUENCE [LARGE SCALE GENOMIC DNA]</scope>
    <source>
        <strain evidence="5 6">PCC 7420</strain>
    </source>
</reference>
<dbReference type="AlphaFoldDB" id="B4VR67"/>
<dbReference type="HOGENOM" id="CLU_027938_3_0_3"/>
<evidence type="ECO:0000256" key="1">
    <source>
        <dbReference type="ARBA" id="ARBA00022679"/>
    </source>
</evidence>
<dbReference type="OrthoDB" id="9803035at2"/>
<dbReference type="EMBL" id="DS989849">
    <property type="protein sequence ID" value="EDX75338.1"/>
    <property type="molecule type" value="Genomic_DNA"/>
</dbReference>
<keyword evidence="1 5" id="KW-0808">Transferase</keyword>
<organism evidence="5 6">
    <name type="scientific">Coleofasciculus chthonoplastes PCC 7420</name>
    <dbReference type="NCBI Taxonomy" id="118168"/>
    <lineage>
        <taxon>Bacteria</taxon>
        <taxon>Bacillati</taxon>
        <taxon>Cyanobacteriota</taxon>
        <taxon>Cyanophyceae</taxon>
        <taxon>Coleofasciculales</taxon>
        <taxon>Coleofasciculaceae</taxon>
        <taxon>Coleofasciculus</taxon>
    </lineage>
</organism>
<evidence type="ECO:0000259" key="4">
    <source>
        <dbReference type="SMART" id="SM00563"/>
    </source>
</evidence>
<gene>
    <name evidence="5" type="ORF">MC7420_1256</name>
</gene>
<dbReference type="InterPro" id="IPR002123">
    <property type="entry name" value="Plipid/glycerol_acylTrfase"/>
</dbReference>
<dbReference type="RefSeq" id="WP_006101049.1">
    <property type="nucleotide sequence ID" value="NZ_DS989849.1"/>
</dbReference>
<feature type="region of interest" description="Disordered" evidence="3">
    <location>
        <begin position="1"/>
        <end position="22"/>
    </location>
</feature>
<protein>
    <submittedName>
        <fullName evidence="5">Acyltransferase domain protein</fullName>
    </submittedName>
</protein>